<evidence type="ECO:0000259" key="3">
    <source>
        <dbReference type="PROSITE" id="PS50894"/>
    </source>
</evidence>
<dbReference type="OrthoDB" id="438711at2759"/>
<evidence type="ECO:0000313" key="4">
    <source>
        <dbReference type="EMBL" id="OLP82860.1"/>
    </source>
</evidence>
<comment type="caution">
    <text evidence="4">The sequence shown here is derived from an EMBL/GenBank/DDBJ whole genome shotgun (WGS) entry which is preliminary data.</text>
</comment>
<dbReference type="InterPro" id="IPR008207">
    <property type="entry name" value="Sig_transdc_His_kin_Hpt_dom"/>
</dbReference>
<comment type="caution">
    <text evidence="1">Lacks conserved residue(s) required for the propagation of feature annotation.</text>
</comment>
<feature type="compositionally biased region" description="Basic and acidic residues" evidence="2">
    <location>
        <begin position="187"/>
        <end position="206"/>
    </location>
</feature>
<dbReference type="PROSITE" id="PS50894">
    <property type="entry name" value="HPT"/>
    <property type="match status" value="1"/>
</dbReference>
<keyword evidence="5" id="KW-1185">Reference proteome</keyword>
<organism evidence="4 5">
    <name type="scientific">Symbiodinium microadriaticum</name>
    <name type="common">Dinoflagellate</name>
    <name type="synonym">Zooxanthella microadriatica</name>
    <dbReference type="NCBI Taxonomy" id="2951"/>
    <lineage>
        <taxon>Eukaryota</taxon>
        <taxon>Sar</taxon>
        <taxon>Alveolata</taxon>
        <taxon>Dinophyceae</taxon>
        <taxon>Suessiales</taxon>
        <taxon>Symbiodiniaceae</taxon>
        <taxon>Symbiodinium</taxon>
    </lineage>
</organism>
<evidence type="ECO:0000256" key="1">
    <source>
        <dbReference type="PROSITE-ProRule" id="PRU00110"/>
    </source>
</evidence>
<dbReference type="InterPro" id="IPR036641">
    <property type="entry name" value="HPT_dom_sf"/>
</dbReference>
<sequence length="232" mass="25932">MLCAVDPGAEEAMLPQPVLCKRSSAAPRRFLYHPLQLNLPASVLKLQWGTSSGLLLTRRRQMSDDTGPREPVLRHMDWTRAMGNHQREEQLRAFLAEYPADLRRKVCDMEQALLSKDFNRLQEAAQQVMGSSSFVAATQLHDLAMELEEAIDLETGSIPDKTARVVQEARELEQELVGAGFVPQDSPELKMESRERSSPSQKEEGSKLVASLHSDWARHQASPGSSQQACQN</sequence>
<dbReference type="Gene3D" id="1.20.120.160">
    <property type="entry name" value="HPT domain"/>
    <property type="match status" value="1"/>
</dbReference>
<name>A0A1Q9CIV9_SYMMI</name>
<accession>A0A1Q9CIV9</accession>
<proteinExistence type="predicted"/>
<gene>
    <name evidence="4" type="ORF">AK812_SmicGene36454</name>
</gene>
<dbReference type="SUPFAM" id="SSF47226">
    <property type="entry name" value="Histidine-containing phosphotransfer domain, HPT domain"/>
    <property type="match status" value="1"/>
</dbReference>
<dbReference type="AlphaFoldDB" id="A0A1Q9CIV9"/>
<dbReference type="EMBL" id="LSRX01001160">
    <property type="protein sequence ID" value="OLP82860.1"/>
    <property type="molecule type" value="Genomic_DNA"/>
</dbReference>
<dbReference type="GO" id="GO:0000160">
    <property type="term" value="P:phosphorelay signal transduction system"/>
    <property type="evidence" value="ECO:0007669"/>
    <property type="project" value="InterPro"/>
</dbReference>
<feature type="domain" description="HPt" evidence="3">
    <location>
        <begin position="87"/>
        <end position="179"/>
    </location>
</feature>
<feature type="compositionally biased region" description="Polar residues" evidence="2">
    <location>
        <begin position="222"/>
        <end position="232"/>
    </location>
</feature>
<dbReference type="Pfam" id="PF01627">
    <property type="entry name" value="Hpt"/>
    <property type="match status" value="1"/>
</dbReference>
<protein>
    <recommendedName>
        <fullName evidence="3">HPt domain-containing protein</fullName>
    </recommendedName>
</protein>
<evidence type="ECO:0000313" key="5">
    <source>
        <dbReference type="Proteomes" id="UP000186817"/>
    </source>
</evidence>
<reference evidence="4 5" key="1">
    <citation type="submission" date="2016-02" db="EMBL/GenBank/DDBJ databases">
        <title>Genome analysis of coral dinoflagellate symbionts highlights evolutionary adaptations to a symbiotic lifestyle.</title>
        <authorList>
            <person name="Aranda M."/>
            <person name="Li Y."/>
            <person name="Liew Y.J."/>
            <person name="Baumgarten S."/>
            <person name="Simakov O."/>
            <person name="Wilson M."/>
            <person name="Piel J."/>
            <person name="Ashoor H."/>
            <person name="Bougouffa S."/>
            <person name="Bajic V.B."/>
            <person name="Ryu T."/>
            <person name="Ravasi T."/>
            <person name="Bayer T."/>
            <person name="Micklem G."/>
            <person name="Kim H."/>
            <person name="Bhak J."/>
            <person name="Lajeunesse T.C."/>
            <person name="Voolstra C.R."/>
        </authorList>
    </citation>
    <scope>NUCLEOTIDE SEQUENCE [LARGE SCALE GENOMIC DNA]</scope>
    <source>
        <strain evidence="4 5">CCMP2467</strain>
    </source>
</reference>
<evidence type="ECO:0000256" key="2">
    <source>
        <dbReference type="SAM" id="MobiDB-lite"/>
    </source>
</evidence>
<feature type="region of interest" description="Disordered" evidence="2">
    <location>
        <begin position="176"/>
        <end position="232"/>
    </location>
</feature>
<dbReference type="Proteomes" id="UP000186817">
    <property type="component" value="Unassembled WGS sequence"/>
</dbReference>